<comment type="caution">
    <text evidence="2">The sequence shown here is derived from an EMBL/GenBank/DDBJ whole genome shotgun (WGS) entry which is preliminary data.</text>
</comment>
<dbReference type="Proteomes" id="UP001280121">
    <property type="component" value="Unassembled WGS sequence"/>
</dbReference>
<sequence>MELLVILRIRSTLWSTVTPNLENDENNPSRQLRAKHIKQGARSVASAANLIELCCQSNVGGCHSSSPSTLKAHYTSVFPQLNKVSWILKAAIRHPHRLSPSFVVVRYRCHSFVIPVVYRHRLVVTRPRPRPRPRPHRLSSSSQTPSPLPVVIVGHRRSSSPIVVVACHRPPSSNADLHLPALNLFTFSLAKFDLTLSTIHSGGGPRHQDTLQDSSNDHRCTQKYGRDKADRRERKEHPPQKDDRLESVEIEKIKKHGNIWSLVYRLTRGGTTNEGQEIRWRGELEGEREVLLRRIEA</sequence>
<gene>
    <name evidence="2" type="ORF">Ddye_026075</name>
</gene>
<keyword evidence="3" id="KW-1185">Reference proteome</keyword>
<dbReference type="EMBL" id="JANJYI010000008">
    <property type="protein sequence ID" value="KAK2638280.1"/>
    <property type="molecule type" value="Genomic_DNA"/>
</dbReference>
<dbReference type="AlphaFoldDB" id="A0AAD9WQ70"/>
<evidence type="ECO:0000313" key="2">
    <source>
        <dbReference type="EMBL" id="KAK2638280.1"/>
    </source>
</evidence>
<feature type="region of interest" description="Disordered" evidence="1">
    <location>
        <begin position="202"/>
        <end position="244"/>
    </location>
</feature>
<accession>A0AAD9WQ70</accession>
<reference evidence="2" key="1">
    <citation type="journal article" date="2023" name="Plant J.">
        <title>Genome sequences and population genomics provide insights into the demographic history, inbreeding, and mutation load of two 'living fossil' tree species of Dipteronia.</title>
        <authorList>
            <person name="Feng Y."/>
            <person name="Comes H.P."/>
            <person name="Chen J."/>
            <person name="Zhu S."/>
            <person name="Lu R."/>
            <person name="Zhang X."/>
            <person name="Li P."/>
            <person name="Qiu J."/>
            <person name="Olsen K.M."/>
            <person name="Qiu Y."/>
        </authorList>
    </citation>
    <scope>NUCLEOTIDE SEQUENCE</scope>
    <source>
        <strain evidence="2">KIB01</strain>
    </source>
</reference>
<feature type="compositionally biased region" description="Basic and acidic residues" evidence="1">
    <location>
        <begin position="206"/>
        <end position="244"/>
    </location>
</feature>
<organism evidence="2 3">
    <name type="scientific">Dipteronia dyeriana</name>
    <dbReference type="NCBI Taxonomy" id="168575"/>
    <lineage>
        <taxon>Eukaryota</taxon>
        <taxon>Viridiplantae</taxon>
        <taxon>Streptophyta</taxon>
        <taxon>Embryophyta</taxon>
        <taxon>Tracheophyta</taxon>
        <taxon>Spermatophyta</taxon>
        <taxon>Magnoliopsida</taxon>
        <taxon>eudicotyledons</taxon>
        <taxon>Gunneridae</taxon>
        <taxon>Pentapetalae</taxon>
        <taxon>rosids</taxon>
        <taxon>malvids</taxon>
        <taxon>Sapindales</taxon>
        <taxon>Sapindaceae</taxon>
        <taxon>Hippocastanoideae</taxon>
        <taxon>Acereae</taxon>
        <taxon>Dipteronia</taxon>
    </lineage>
</organism>
<proteinExistence type="predicted"/>
<name>A0AAD9WQ70_9ROSI</name>
<evidence type="ECO:0000256" key="1">
    <source>
        <dbReference type="SAM" id="MobiDB-lite"/>
    </source>
</evidence>
<feature type="compositionally biased region" description="Basic residues" evidence="1">
    <location>
        <begin position="126"/>
        <end position="137"/>
    </location>
</feature>
<protein>
    <submittedName>
        <fullName evidence="2">Uncharacterized protein</fullName>
    </submittedName>
</protein>
<evidence type="ECO:0000313" key="3">
    <source>
        <dbReference type="Proteomes" id="UP001280121"/>
    </source>
</evidence>
<feature type="region of interest" description="Disordered" evidence="1">
    <location>
        <begin position="126"/>
        <end position="148"/>
    </location>
</feature>